<evidence type="ECO:0000313" key="5">
    <source>
        <dbReference type="Proteomes" id="UP000198508"/>
    </source>
</evidence>
<gene>
    <name evidence="4" type="ORF">SAMN05216313_11637</name>
</gene>
<keyword evidence="2" id="KW-0813">Transport</keyword>
<accession>A0A1I0HJW0</accession>
<proteinExistence type="inferred from homology"/>
<dbReference type="InterPro" id="IPR006059">
    <property type="entry name" value="SBP"/>
</dbReference>
<dbReference type="AlphaFoldDB" id="A0A1I0HJW0"/>
<dbReference type="EMBL" id="FOIM01000016">
    <property type="protein sequence ID" value="SET83363.1"/>
    <property type="molecule type" value="Genomic_DNA"/>
</dbReference>
<reference evidence="5" key="1">
    <citation type="submission" date="2016-10" db="EMBL/GenBank/DDBJ databases">
        <authorList>
            <person name="Varghese N."/>
            <person name="Submissions S."/>
        </authorList>
    </citation>
    <scope>NUCLEOTIDE SEQUENCE [LARGE SCALE GENOMIC DNA]</scope>
    <source>
        <strain evidence="5">NLAE-zl-G277</strain>
    </source>
</reference>
<feature type="signal peptide" evidence="3">
    <location>
        <begin position="1"/>
        <end position="26"/>
    </location>
</feature>
<dbReference type="RefSeq" id="WP_092365421.1">
    <property type="nucleotide sequence ID" value="NZ_CATZMQ010000007.1"/>
</dbReference>
<dbReference type="Gene3D" id="3.40.190.10">
    <property type="entry name" value="Periplasmic binding protein-like II"/>
    <property type="match status" value="2"/>
</dbReference>
<dbReference type="SUPFAM" id="SSF53850">
    <property type="entry name" value="Periplasmic binding protein-like II"/>
    <property type="match status" value="1"/>
</dbReference>
<dbReference type="STRING" id="460384.SAMN05216313_11637"/>
<evidence type="ECO:0000256" key="1">
    <source>
        <dbReference type="ARBA" id="ARBA00008520"/>
    </source>
</evidence>
<dbReference type="Pfam" id="PF01547">
    <property type="entry name" value="SBP_bac_1"/>
    <property type="match status" value="1"/>
</dbReference>
<organism evidence="4 5">
    <name type="scientific">Enterocloster lavalensis</name>
    <dbReference type="NCBI Taxonomy" id="460384"/>
    <lineage>
        <taxon>Bacteria</taxon>
        <taxon>Bacillati</taxon>
        <taxon>Bacillota</taxon>
        <taxon>Clostridia</taxon>
        <taxon>Lachnospirales</taxon>
        <taxon>Lachnospiraceae</taxon>
        <taxon>Enterocloster</taxon>
    </lineage>
</organism>
<dbReference type="PANTHER" id="PTHR43649">
    <property type="entry name" value="ARABINOSE-BINDING PROTEIN-RELATED"/>
    <property type="match status" value="1"/>
</dbReference>
<name>A0A1I0HJW0_9FIRM</name>
<dbReference type="Proteomes" id="UP000198508">
    <property type="component" value="Unassembled WGS sequence"/>
</dbReference>
<dbReference type="PROSITE" id="PS51257">
    <property type="entry name" value="PROKAR_LIPOPROTEIN"/>
    <property type="match status" value="1"/>
</dbReference>
<keyword evidence="5" id="KW-1185">Reference proteome</keyword>
<comment type="similarity">
    <text evidence="1">Belongs to the bacterial solute-binding protein 1 family.</text>
</comment>
<keyword evidence="3" id="KW-0732">Signal</keyword>
<protein>
    <submittedName>
        <fullName evidence="4">Raffinose/stachyose/melibiose transport system substrate-binding protein</fullName>
    </submittedName>
</protein>
<evidence type="ECO:0000256" key="3">
    <source>
        <dbReference type="SAM" id="SignalP"/>
    </source>
</evidence>
<evidence type="ECO:0000313" key="4">
    <source>
        <dbReference type="EMBL" id="SET83363.1"/>
    </source>
</evidence>
<dbReference type="PANTHER" id="PTHR43649:SF29">
    <property type="entry name" value="OSMOPROTECTIVE COMPOUNDS-BINDING PROTEIN GGTB"/>
    <property type="match status" value="1"/>
</dbReference>
<evidence type="ECO:0000256" key="2">
    <source>
        <dbReference type="ARBA" id="ARBA00022448"/>
    </source>
</evidence>
<sequence length="448" mass="49436">MKKMVSALVAAVLAGCILTGCGGTTAADPGGTGTAEAGQTADAGASGGGKVKIRFMHQWAEENRLPYWNALTEAYMAEHPDVIIETEVIPNEAYKEKIRIMLGGGDMPDLFFTWDGEWVKRFANSGAIADLTPYLEEDAAFKDAFNQGILTTGQVDGKQYSLPIRTCVNFVLYNTKVFEQYNLQEPKTWDEFMNVCETLKANGVTPLAMGDAEQWAAAHYISALNVQMVPMETLEGDYYLTSGAFSDPGYVKALQLVKDMYDKGYFMEGMPSTSQNIAKEMFAAGQTAMIYDQCASFKTQYFDKMEEGSWDIFPLPQVAGAAGNTETMVAWIDQFAVSSKSEHPEVVVDFLKFFYNEANQKQMQKELGFVSTVNSVAGDDQDSFPQLRKAVDIINQCEGFISVLDVEMDGAVANVYQSSIQEMFTTKTPEDVMNAVRAEVERVKAEQK</sequence>
<feature type="chain" id="PRO_5011652111" evidence="3">
    <location>
        <begin position="27"/>
        <end position="448"/>
    </location>
</feature>
<dbReference type="InterPro" id="IPR050490">
    <property type="entry name" value="Bact_solute-bd_prot1"/>
</dbReference>